<proteinExistence type="predicted"/>
<evidence type="ECO:0000313" key="2">
    <source>
        <dbReference type="Proteomes" id="UP000218702"/>
    </source>
</evidence>
<name>A0A1Z4UYM9_9CYAN</name>
<evidence type="ECO:0000313" key="1">
    <source>
        <dbReference type="EMBL" id="BAZ84284.1"/>
    </source>
</evidence>
<reference evidence="1 2" key="1">
    <citation type="submission" date="2017-06" db="EMBL/GenBank/DDBJ databases">
        <title>Genome sequencing of cyanobaciteial culture collection at National Institute for Environmental Studies (NIES).</title>
        <authorList>
            <person name="Hirose Y."/>
            <person name="Shimura Y."/>
            <person name="Fujisawa T."/>
            <person name="Nakamura Y."/>
            <person name="Kawachi M."/>
        </authorList>
    </citation>
    <scope>NUCLEOTIDE SEQUENCE [LARGE SCALE GENOMIC DNA]</scope>
    <source>
        <strain evidence="1 2">NIES-806</strain>
    </source>
</reference>
<dbReference type="OrthoDB" id="9762689at2"/>
<dbReference type="RefSeq" id="WP_157749901.1">
    <property type="nucleotide sequence ID" value="NZ_AP018316.1"/>
</dbReference>
<dbReference type="EMBL" id="AP018316">
    <property type="protein sequence ID" value="BAZ84284.1"/>
    <property type="molecule type" value="Genomic_DNA"/>
</dbReference>
<dbReference type="Proteomes" id="UP000218702">
    <property type="component" value="Chromosome"/>
</dbReference>
<gene>
    <name evidence="1" type="ORF">NIES806_04700</name>
</gene>
<keyword evidence="2" id="KW-1185">Reference proteome</keyword>
<protein>
    <submittedName>
        <fullName evidence="1">Peptidase S8/S53</fullName>
    </submittedName>
</protein>
<accession>A0A1Z4UYM9</accession>
<dbReference type="KEGG" id="dcm:NIES806_04700"/>
<dbReference type="AlphaFoldDB" id="A0A1Z4UYM9"/>
<sequence>MRFPWQHGTPAPGIALLCTPLNIPISFAGDDFISPVNLTQAINLPSAP</sequence>
<organism evidence="1 2">
    <name type="scientific">Dolichospermum compactum NIES-806</name>
    <dbReference type="NCBI Taxonomy" id="1973481"/>
    <lineage>
        <taxon>Bacteria</taxon>
        <taxon>Bacillati</taxon>
        <taxon>Cyanobacteriota</taxon>
        <taxon>Cyanophyceae</taxon>
        <taxon>Nostocales</taxon>
        <taxon>Aphanizomenonaceae</taxon>
        <taxon>Dolichospermum</taxon>
        <taxon>Dolichospermum compactum</taxon>
    </lineage>
</organism>